<name>A0A5J5CKQ6_9PERO</name>
<sequence>MGFHVLGRGFRGRGHPWLKKEMDCFADFPLLHCFNSQSHLPSRLGFAHKTERSEYHGQAFLGYV</sequence>
<evidence type="ECO:0000313" key="1">
    <source>
        <dbReference type="EMBL" id="KAA8582528.1"/>
    </source>
</evidence>
<comment type="caution">
    <text evidence="1">The sequence shown here is derived from an EMBL/GenBank/DDBJ whole genome shotgun (WGS) entry which is preliminary data.</text>
</comment>
<protein>
    <submittedName>
        <fullName evidence="1">Uncharacterized protein</fullName>
    </submittedName>
</protein>
<accession>A0A5J5CKQ6</accession>
<proteinExistence type="predicted"/>
<dbReference type="EMBL" id="VOFY01000019">
    <property type="protein sequence ID" value="KAA8582528.1"/>
    <property type="molecule type" value="Genomic_DNA"/>
</dbReference>
<gene>
    <name evidence="1" type="ORF">FQN60_006199</name>
</gene>
<dbReference type="Proteomes" id="UP000327493">
    <property type="component" value="Chromosome 19"/>
</dbReference>
<dbReference type="AlphaFoldDB" id="A0A5J5CKQ6"/>
<keyword evidence="2" id="KW-1185">Reference proteome</keyword>
<organism evidence="1 2">
    <name type="scientific">Etheostoma spectabile</name>
    <name type="common">orangethroat darter</name>
    <dbReference type="NCBI Taxonomy" id="54343"/>
    <lineage>
        <taxon>Eukaryota</taxon>
        <taxon>Metazoa</taxon>
        <taxon>Chordata</taxon>
        <taxon>Craniata</taxon>
        <taxon>Vertebrata</taxon>
        <taxon>Euteleostomi</taxon>
        <taxon>Actinopterygii</taxon>
        <taxon>Neopterygii</taxon>
        <taxon>Teleostei</taxon>
        <taxon>Neoteleostei</taxon>
        <taxon>Acanthomorphata</taxon>
        <taxon>Eupercaria</taxon>
        <taxon>Perciformes</taxon>
        <taxon>Percoidei</taxon>
        <taxon>Percidae</taxon>
        <taxon>Etheostomatinae</taxon>
        <taxon>Etheostoma</taxon>
    </lineage>
</organism>
<reference evidence="1 2" key="1">
    <citation type="submission" date="2019-08" db="EMBL/GenBank/DDBJ databases">
        <title>A chromosome-level genome assembly, high-density linkage maps, and genome scans reveal the genomic architecture of hybrid incompatibilities underlying speciation via character displacement in darters (Percidae: Etheostominae).</title>
        <authorList>
            <person name="Moran R.L."/>
            <person name="Catchen J.M."/>
            <person name="Fuller R.C."/>
        </authorList>
    </citation>
    <scope>NUCLEOTIDE SEQUENCE [LARGE SCALE GENOMIC DNA]</scope>
    <source>
        <strain evidence="1">EspeVRDwgs_2016</strain>
        <tissue evidence="1">Muscle</tissue>
    </source>
</reference>
<evidence type="ECO:0000313" key="2">
    <source>
        <dbReference type="Proteomes" id="UP000327493"/>
    </source>
</evidence>